<dbReference type="OrthoDB" id="2332199at2759"/>
<dbReference type="Proteomes" id="UP000289152">
    <property type="component" value="Unassembled WGS sequence"/>
</dbReference>
<keyword evidence="1" id="KW-1133">Transmembrane helix</keyword>
<dbReference type="VEuPathDB" id="FungiDB:TREMEDRAFT_63524"/>
<sequence length="279" mass="30219">MSQPRNSTDPLLPVPVTNDQLKEEDDKMGISASTARVLAPLSFVIDFAAQTYGMSATPNMKQIHDSNPCAFSPYPFAIAGFFGPQQILQLVWLRELFRPDNQVELGTRRFVPWYALGNFCIAGWMFLWKDNNLKGSSIPVIINTLTQTYYVFFLRDKTPNTYQAKLTNIINITFAGIGILDIFHNVTAAFFPRIPPTLLVKIATSIGGPLTALASPLLFGACMAYDLMGLAIGQHELASKALNGLGGGGGEGWARLLGGVGMATAAIVGLRGYGGAKWL</sequence>
<evidence type="ECO:0000256" key="1">
    <source>
        <dbReference type="SAM" id="Phobius"/>
    </source>
</evidence>
<feature type="transmembrane region" description="Helical" evidence="1">
    <location>
        <begin position="169"/>
        <end position="191"/>
    </location>
</feature>
<feature type="transmembrane region" description="Helical" evidence="1">
    <location>
        <begin position="110"/>
        <end position="127"/>
    </location>
</feature>
<evidence type="ECO:0000313" key="3">
    <source>
        <dbReference type="Proteomes" id="UP000289152"/>
    </source>
</evidence>
<reference evidence="2 3" key="1">
    <citation type="submission" date="2016-06" db="EMBL/GenBank/DDBJ databases">
        <title>Evolution of pathogenesis and genome organization in the Tremellales.</title>
        <authorList>
            <person name="Cuomo C."/>
            <person name="Litvintseva A."/>
            <person name="Heitman J."/>
            <person name="Chen Y."/>
            <person name="Sun S."/>
            <person name="Springer D."/>
            <person name="Dromer F."/>
            <person name="Young S."/>
            <person name="Zeng Q."/>
            <person name="Chapman S."/>
            <person name="Gujja S."/>
            <person name="Saif S."/>
            <person name="Birren B."/>
        </authorList>
    </citation>
    <scope>NUCLEOTIDE SEQUENCE [LARGE SCALE GENOMIC DNA]</scope>
    <source>
        <strain evidence="2 3">ATCC 28783</strain>
    </source>
</reference>
<keyword evidence="1" id="KW-0812">Transmembrane</keyword>
<name>A0A4Q1BW01_TREME</name>
<accession>A0A4Q1BW01</accession>
<proteinExistence type="predicted"/>
<gene>
    <name evidence="2" type="ORF">M231_00323</name>
</gene>
<feature type="transmembrane region" description="Helical" evidence="1">
    <location>
        <begin position="252"/>
        <end position="273"/>
    </location>
</feature>
<dbReference type="EMBL" id="SDIL01000002">
    <property type="protein sequence ID" value="RXK42333.1"/>
    <property type="molecule type" value="Genomic_DNA"/>
</dbReference>
<evidence type="ECO:0000313" key="2">
    <source>
        <dbReference type="EMBL" id="RXK42333.1"/>
    </source>
</evidence>
<comment type="caution">
    <text evidence="2">The sequence shown here is derived from an EMBL/GenBank/DDBJ whole genome shotgun (WGS) entry which is preliminary data.</text>
</comment>
<keyword evidence="1" id="KW-0472">Membrane</keyword>
<keyword evidence="3" id="KW-1185">Reference proteome</keyword>
<organism evidence="2 3">
    <name type="scientific">Tremella mesenterica</name>
    <name type="common">Jelly fungus</name>
    <dbReference type="NCBI Taxonomy" id="5217"/>
    <lineage>
        <taxon>Eukaryota</taxon>
        <taxon>Fungi</taxon>
        <taxon>Dikarya</taxon>
        <taxon>Basidiomycota</taxon>
        <taxon>Agaricomycotina</taxon>
        <taxon>Tremellomycetes</taxon>
        <taxon>Tremellales</taxon>
        <taxon>Tremellaceae</taxon>
        <taxon>Tremella</taxon>
    </lineage>
</organism>
<dbReference type="AlphaFoldDB" id="A0A4Q1BW01"/>
<protein>
    <submittedName>
        <fullName evidence="2">Uncharacterized protein</fullName>
    </submittedName>
</protein>
<dbReference type="InParanoid" id="A0A4Q1BW01"/>